<dbReference type="RefSeq" id="WP_018978841.1">
    <property type="nucleotide sequence ID" value="NZ_BMLN01000014.1"/>
</dbReference>
<proteinExistence type="predicted"/>
<feature type="binding site" evidence="5">
    <location>
        <position position="302"/>
    </location>
    <ligand>
        <name>Zn(2+)</name>
        <dbReference type="ChEBI" id="CHEBI:29105"/>
    </ligand>
</feature>
<dbReference type="InterPro" id="IPR003726">
    <property type="entry name" value="HCY_dom"/>
</dbReference>
<dbReference type="PROSITE" id="PS50970">
    <property type="entry name" value="HCY"/>
    <property type="match status" value="1"/>
</dbReference>
<gene>
    <name evidence="7" type="primary">ybgG</name>
    <name evidence="7" type="ORF">GCM10010969_36960</name>
</gene>
<feature type="binding site" evidence="5">
    <location>
        <position position="301"/>
    </location>
    <ligand>
        <name>Zn(2+)</name>
        <dbReference type="ChEBI" id="CHEBI:29105"/>
    </ligand>
</feature>
<comment type="cofactor">
    <cofactor evidence="5">
        <name>Zn(2+)</name>
        <dbReference type="ChEBI" id="CHEBI:29105"/>
    </cofactor>
</comment>
<dbReference type="SUPFAM" id="SSF82282">
    <property type="entry name" value="Homocysteine S-methyltransferase"/>
    <property type="match status" value="1"/>
</dbReference>
<evidence type="ECO:0000259" key="6">
    <source>
        <dbReference type="PROSITE" id="PS50970"/>
    </source>
</evidence>
<dbReference type="PIRSF" id="PIRSF037505">
    <property type="entry name" value="Betaine_HMT"/>
    <property type="match status" value="1"/>
</dbReference>
<dbReference type="NCBIfam" id="NF007020">
    <property type="entry name" value="PRK09485.1"/>
    <property type="match status" value="1"/>
</dbReference>
<keyword evidence="1 5" id="KW-0489">Methyltransferase</keyword>
<dbReference type="InterPro" id="IPR017226">
    <property type="entry name" value="BHMT-like"/>
</dbReference>
<dbReference type="Pfam" id="PF02574">
    <property type="entry name" value="S-methyl_trans"/>
    <property type="match status" value="1"/>
</dbReference>
<keyword evidence="4 5" id="KW-0862">Zinc</keyword>
<reference evidence="8" key="1">
    <citation type="journal article" date="2019" name="Int. J. Syst. Evol. Microbiol.">
        <title>The Global Catalogue of Microorganisms (GCM) 10K type strain sequencing project: providing services to taxonomists for standard genome sequencing and annotation.</title>
        <authorList>
            <consortium name="The Broad Institute Genomics Platform"/>
            <consortium name="The Broad Institute Genome Sequencing Center for Infectious Disease"/>
            <person name="Wu L."/>
            <person name="Ma J."/>
        </authorList>
    </citation>
    <scope>NUCLEOTIDE SEQUENCE [LARGE SCALE GENOMIC DNA]</scope>
    <source>
        <strain evidence="8">CGMCC 1.6964</strain>
    </source>
</reference>
<comment type="caution">
    <text evidence="7">The sequence shown here is derived from an EMBL/GenBank/DDBJ whole genome shotgun (WGS) entry which is preliminary data.</text>
</comment>
<evidence type="ECO:0000313" key="7">
    <source>
        <dbReference type="EMBL" id="GGO07970.1"/>
    </source>
</evidence>
<feature type="binding site" evidence="5">
    <location>
        <position position="234"/>
    </location>
    <ligand>
        <name>Zn(2+)</name>
        <dbReference type="ChEBI" id="CHEBI:29105"/>
    </ligand>
</feature>
<evidence type="ECO:0000256" key="1">
    <source>
        <dbReference type="ARBA" id="ARBA00022603"/>
    </source>
</evidence>
<organism evidence="7 8">
    <name type="scientific">Saccharibacillus kuerlensis</name>
    <dbReference type="NCBI Taxonomy" id="459527"/>
    <lineage>
        <taxon>Bacteria</taxon>
        <taxon>Bacillati</taxon>
        <taxon>Bacillota</taxon>
        <taxon>Bacilli</taxon>
        <taxon>Bacillales</taxon>
        <taxon>Paenibacillaceae</taxon>
        <taxon>Saccharibacillus</taxon>
    </lineage>
</organism>
<accession>A0ABQ2L9Y6</accession>
<sequence>MRKPLPNNPIEAILDHYPVMILDGAMATELERHGCNLDDPLWSARVLLEQPELIRRVHADYFRAGADCAITASYQATVEGFAAKGIGEEQALNLIRQTVTLAAEARDAFWAEAEHNGRPKPLVAASVGPYGAYLADGSEYVGQYGVDDERLAEFHRPRMRALVEAGADVLAFETIPSLQEAVVLAKLLEEFPGTYAWVSFSLRDGSRISEGTPLKECAYALEAYPFVAAIGVNCAPSSAAAEAVAQLAVHTSKPVLVYPNSGESYDASTKTWHAGETAACGHFADAARVWHEAGAKLIGGCCRTTPEQIAAIASMWRN</sequence>
<keyword evidence="3 5" id="KW-0479">Metal-binding</keyword>
<evidence type="ECO:0000256" key="5">
    <source>
        <dbReference type="PROSITE-ProRule" id="PRU00333"/>
    </source>
</evidence>
<dbReference type="InterPro" id="IPR051486">
    <property type="entry name" value="Hcy_S-methyltransferase"/>
</dbReference>
<name>A0ABQ2L9Y6_9BACL</name>
<protein>
    <submittedName>
        <fullName evidence="7">Homocysteine S-methyltransferase YbgG</fullName>
    </submittedName>
</protein>
<dbReference type="PANTHER" id="PTHR46015">
    <property type="entry name" value="ZGC:172121"/>
    <property type="match status" value="1"/>
</dbReference>
<feature type="domain" description="Hcy-binding" evidence="6">
    <location>
        <begin position="8"/>
        <end position="316"/>
    </location>
</feature>
<evidence type="ECO:0000256" key="3">
    <source>
        <dbReference type="ARBA" id="ARBA00022723"/>
    </source>
</evidence>
<evidence type="ECO:0000313" key="8">
    <source>
        <dbReference type="Proteomes" id="UP000606653"/>
    </source>
</evidence>
<dbReference type="Proteomes" id="UP000606653">
    <property type="component" value="Unassembled WGS sequence"/>
</dbReference>
<dbReference type="EMBL" id="BMLN01000014">
    <property type="protein sequence ID" value="GGO07970.1"/>
    <property type="molecule type" value="Genomic_DNA"/>
</dbReference>
<evidence type="ECO:0000256" key="4">
    <source>
        <dbReference type="ARBA" id="ARBA00022833"/>
    </source>
</evidence>
<dbReference type="Gene3D" id="3.20.20.330">
    <property type="entry name" value="Homocysteine-binding-like domain"/>
    <property type="match status" value="1"/>
</dbReference>
<dbReference type="InterPro" id="IPR036589">
    <property type="entry name" value="HCY_dom_sf"/>
</dbReference>
<keyword evidence="2 5" id="KW-0808">Transferase</keyword>
<evidence type="ECO:0000256" key="2">
    <source>
        <dbReference type="ARBA" id="ARBA00022679"/>
    </source>
</evidence>
<dbReference type="PANTHER" id="PTHR46015:SF1">
    <property type="entry name" value="HOMOCYSTEINE S-METHYLTRANSFERASE-LIKE ISOFORM 1"/>
    <property type="match status" value="1"/>
</dbReference>
<keyword evidence="8" id="KW-1185">Reference proteome</keyword>